<comment type="caution">
    <text evidence="1">The sequence shown here is derived from an EMBL/GenBank/DDBJ whole genome shotgun (WGS) entry which is preliminary data.</text>
</comment>
<dbReference type="Proteomes" id="UP000471409">
    <property type="component" value="Unassembled WGS sequence"/>
</dbReference>
<organism evidence="1 2">
    <name type="scientific">Rhizobium leguminosarum</name>
    <dbReference type="NCBI Taxonomy" id="384"/>
    <lineage>
        <taxon>Bacteria</taxon>
        <taxon>Pseudomonadati</taxon>
        <taxon>Pseudomonadota</taxon>
        <taxon>Alphaproteobacteria</taxon>
        <taxon>Hyphomicrobiales</taxon>
        <taxon>Rhizobiaceae</taxon>
        <taxon>Rhizobium/Agrobacterium group</taxon>
        <taxon>Rhizobium</taxon>
    </lineage>
</organism>
<sequence length="146" mass="16783">MIESTLTHLPKHVRWQYERIGNGEKPIYRFGLQKRRQLFNAPYTRDLGASRPLCEYYVTGEGRTNDVAHLNCQLSAADSERTTSNNDTGGDRSRRRIHALIAWSAGTPARRRCLMGHNCILMVYLAMASLFRQDGIEELFRIVNNQ</sequence>
<reference evidence="1 2" key="1">
    <citation type="submission" date="2020-01" db="EMBL/GenBank/DDBJ databases">
        <title>Rhizobium genotypes associated with high levels of biological nitrogen fixation by grain legumes in a temperate-maritime cropping system.</title>
        <authorList>
            <person name="Maluk M."/>
            <person name="Francesc Ferrando Molina F."/>
            <person name="Lopez Del Egido L."/>
            <person name="Lafos M."/>
            <person name="Langarica-Fuentes A."/>
            <person name="Gebre Yohannes G."/>
            <person name="Young M.W."/>
            <person name="Martin P."/>
            <person name="Gantlett R."/>
            <person name="Kenicer G."/>
            <person name="Hawes C."/>
            <person name="Begg G.S."/>
            <person name="Quilliam R.S."/>
            <person name="Squire G.R."/>
            <person name="Poole P.S."/>
            <person name="Young P.W."/>
            <person name="Iannetta P.M."/>
            <person name="James E.K."/>
        </authorList>
    </citation>
    <scope>NUCLEOTIDE SEQUENCE [LARGE SCALE GENOMIC DNA]</scope>
    <source>
        <strain evidence="1 2">JHI944</strain>
    </source>
</reference>
<name>A0A6P0C7D6_RHILE</name>
<dbReference type="AlphaFoldDB" id="A0A6P0C7D6"/>
<evidence type="ECO:0000313" key="1">
    <source>
        <dbReference type="EMBL" id="NEK54891.1"/>
    </source>
</evidence>
<dbReference type="EMBL" id="WXXP01000072">
    <property type="protein sequence ID" value="NEK54891.1"/>
    <property type="molecule type" value="Genomic_DNA"/>
</dbReference>
<gene>
    <name evidence="1" type="ORF">GUK36_37180</name>
</gene>
<protein>
    <submittedName>
        <fullName evidence="1">Uncharacterized protein</fullName>
    </submittedName>
</protein>
<evidence type="ECO:0000313" key="2">
    <source>
        <dbReference type="Proteomes" id="UP000471409"/>
    </source>
</evidence>
<accession>A0A6P0C7D6</accession>
<proteinExistence type="predicted"/>
<dbReference type="RefSeq" id="WP_164000669.1">
    <property type="nucleotide sequence ID" value="NZ_WXXP01000072.1"/>
</dbReference>